<feature type="region of interest" description="Disordered" evidence="1">
    <location>
        <begin position="80"/>
        <end position="106"/>
    </location>
</feature>
<accession>A0A835CSF6</accession>
<keyword evidence="3" id="KW-1185">Reference proteome</keyword>
<name>A0A835CSF6_APHGI</name>
<gene>
    <name evidence="2" type="ORF">HCN44_011158</name>
</gene>
<dbReference type="Proteomes" id="UP000639338">
    <property type="component" value="Unassembled WGS sequence"/>
</dbReference>
<dbReference type="OrthoDB" id="5980302at2759"/>
<comment type="caution">
    <text evidence="2">The sequence shown here is derived from an EMBL/GenBank/DDBJ whole genome shotgun (WGS) entry which is preliminary data.</text>
</comment>
<feature type="compositionally biased region" description="Basic and acidic residues" evidence="1">
    <location>
        <begin position="80"/>
        <end position="89"/>
    </location>
</feature>
<dbReference type="AlphaFoldDB" id="A0A835CSF6"/>
<evidence type="ECO:0000313" key="3">
    <source>
        <dbReference type="Proteomes" id="UP000639338"/>
    </source>
</evidence>
<dbReference type="EMBL" id="JACMRX010000003">
    <property type="protein sequence ID" value="KAF7993889.1"/>
    <property type="molecule type" value="Genomic_DNA"/>
</dbReference>
<sequence>MENIEGPWDNDKRRVSSGSSAKIQNHDLNNSQIESCDESIFDDSLTYIPVYTHLITYDPVPIKRPVTPLIIKSLRADLRAESEMRKTPESKSSSQFDKSSKIKGKK</sequence>
<organism evidence="2 3">
    <name type="scientific">Aphidius gifuensis</name>
    <name type="common">Parasitoid wasp</name>
    <dbReference type="NCBI Taxonomy" id="684658"/>
    <lineage>
        <taxon>Eukaryota</taxon>
        <taxon>Metazoa</taxon>
        <taxon>Ecdysozoa</taxon>
        <taxon>Arthropoda</taxon>
        <taxon>Hexapoda</taxon>
        <taxon>Insecta</taxon>
        <taxon>Pterygota</taxon>
        <taxon>Neoptera</taxon>
        <taxon>Endopterygota</taxon>
        <taxon>Hymenoptera</taxon>
        <taxon>Apocrita</taxon>
        <taxon>Ichneumonoidea</taxon>
        <taxon>Braconidae</taxon>
        <taxon>Aphidiinae</taxon>
        <taxon>Aphidius</taxon>
    </lineage>
</organism>
<feature type="region of interest" description="Disordered" evidence="1">
    <location>
        <begin position="1"/>
        <end position="29"/>
    </location>
</feature>
<evidence type="ECO:0000313" key="2">
    <source>
        <dbReference type="EMBL" id="KAF7993889.1"/>
    </source>
</evidence>
<reference evidence="2 3" key="1">
    <citation type="submission" date="2020-08" db="EMBL/GenBank/DDBJ databases">
        <title>Aphidius gifuensis genome sequencing and assembly.</title>
        <authorList>
            <person name="Du Z."/>
        </authorList>
    </citation>
    <scope>NUCLEOTIDE SEQUENCE [LARGE SCALE GENOMIC DNA]</scope>
    <source>
        <strain evidence="2">YNYX2018</strain>
        <tissue evidence="2">Adults</tissue>
    </source>
</reference>
<proteinExistence type="predicted"/>
<evidence type="ECO:0000256" key="1">
    <source>
        <dbReference type="SAM" id="MobiDB-lite"/>
    </source>
</evidence>
<feature type="compositionally biased region" description="Polar residues" evidence="1">
    <location>
        <begin position="16"/>
        <end position="29"/>
    </location>
</feature>
<protein>
    <submittedName>
        <fullName evidence="2">Uncharacterized protein</fullName>
    </submittedName>
</protein>